<keyword evidence="1" id="KW-0732">Signal</keyword>
<gene>
    <name evidence="3" type="ORF">ENU74_00765</name>
</gene>
<dbReference type="Gene3D" id="2.60.40.10">
    <property type="entry name" value="Immunoglobulins"/>
    <property type="match status" value="1"/>
</dbReference>
<dbReference type="AlphaFoldDB" id="A0A7V3ZTV9"/>
<comment type="caution">
    <text evidence="3">The sequence shown here is derived from an EMBL/GenBank/DDBJ whole genome shotgun (WGS) entry which is preliminary data.</text>
</comment>
<proteinExistence type="predicted"/>
<evidence type="ECO:0000256" key="1">
    <source>
        <dbReference type="SAM" id="SignalP"/>
    </source>
</evidence>
<feature type="chain" id="PRO_5031025073" description="Thioredoxin domain-containing protein" evidence="1">
    <location>
        <begin position="20"/>
        <end position="290"/>
    </location>
</feature>
<dbReference type="PROSITE" id="PS51352">
    <property type="entry name" value="THIOREDOXIN_2"/>
    <property type="match status" value="1"/>
</dbReference>
<accession>A0A7V3ZTV9</accession>
<reference evidence="3" key="1">
    <citation type="journal article" date="2020" name="mSystems">
        <title>Genome- and Community-Level Interaction Insights into Carbon Utilization and Element Cycling Functions of Hydrothermarchaeota in Hydrothermal Sediment.</title>
        <authorList>
            <person name="Zhou Z."/>
            <person name="Liu Y."/>
            <person name="Xu W."/>
            <person name="Pan J."/>
            <person name="Luo Z.H."/>
            <person name="Li M."/>
        </authorList>
    </citation>
    <scope>NUCLEOTIDE SEQUENCE [LARGE SCALE GENOMIC DNA]</scope>
    <source>
        <strain evidence="3">SpSt-697</strain>
    </source>
</reference>
<dbReference type="SUPFAM" id="SSF52833">
    <property type="entry name" value="Thioredoxin-like"/>
    <property type="match status" value="2"/>
</dbReference>
<name>A0A7V3ZTV9_UNCW3</name>
<dbReference type="EMBL" id="DTDR01000026">
    <property type="protein sequence ID" value="HGK63124.1"/>
    <property type="molecule type" value="Genomic_DNA"/>
</dbReference>
<protein>
    <recommendedName>
        <fullName evidence="2">Thioredoxin domain-containing protein</fullName>
    </recommendedName>
</protein>
<dbReference type="InterPro" id="IPR013783">
    <property type="entry name" value="Ig-like_fold"/>
</dbReference>
<feature type="domain" description="Thioredoxin" evidence="2">
    <location>
        <begin position="1"/>
        <end position="120"/>
    </location>
</feature>
<evidence type="ECO:0000313" key="3">
    <source>
        <dbReference type="EMBL" id="HGK63124.1"/>
    </source>
</evidence>
<dbReference type="Gene3D" id="3.40.30.10">
    <property type="entry name" value="Glutaredoxin"/>
    <property type="match status" value="1"/>
</dbReference>
<dbReference type="InterPro" id="IPR013766">
    <property type="entry name" value="Thioredoxin_domain"/>
</dbReference>
<sequence length="290" mass="33134">MMKKIMVLFLLLISLKVYPAERNVLAEEFTGTWCPYCPGAQMGLRNLKREVGERVVIIAYHYNDPFSVPEVYTRVSYYGVTGYPTVWFDGVLRRVGGYPNQPVYYGDLFAQRATIESPIMIDLTILSYNQNTGEGQVKVHITNELSAPVSGYLRCAMVGLDTFYYWQTQESLFDVCLGMFPNGASGELVTIMPFDTLSRIYNFTIPAGWRYRRCAIAAFLQDDNSKEVQNAKEVHLPLTGIEERQPLKLKINFSNKKVFNCEGRIIKEKISTGVYFLKEGESYKKIILIK</sequence>
<feature type="signal peptide" evidence="1">
    <location>
        <begin position="1"/>
        <end position="19"/>
    </location>
</feature>
<organism evidence="3">
    <name type="scientific">candidate division WOR-3 bacterium</name>
    <dbReference type="NCBI Taxonomy" id="2052148"/>
    <lineage>
        <taxon>Bacteria</taxon>
        <taxon>Bacteria division WOR-3</taxon>
    </lineage>
</organism>
<evidence type="ECO:0000259" key="2">
    <source>
        <dbReference type="PROSITE" id="PS51352"/>
    </source>
</evidence>
<dbReference type="InterPro" id="IPR036249">
    <property type="entry name" value="Thioredoxin-like_sf"/>
</dbReference>